<gene>
    <name evidence="10" type="ORF">M8542_36460</name>
</gene>
<evidence type="ECO:0000256" key="9">
    <source>
        <dbReference type="RuleBase" id="RU000461"/>
    </source>
</evidence>
<dbReference type="GO" id="GO:0020037">
    <property type="term" value="F:heme binding"/>
    <property type="evidence" value="ECO:0007669"/>
    <property type="project" value="InterPro"/>
</dbReference>
<evidence type="ECO:0000256" key="1">
    <source>
        <dbReference type="ARBA" id="ARBA00004660"/>
    </source>
</evidence>
<dbReference type="RefSeq" id="WP_257924897.1">
    <property type="nucleotide sequence ID" value="NZ_JAMXQV010000024.1"/>
</dbReference>
<evidence type="ECO:0000313" key="11">
    <source>
        <dbReference type="Proteomes" id="UP001144096"/>
    </source>
</evidence>
<evidence type="ECO:0000256" key="5">
    <source>
        <dbReference type="ARBA" id="ARBA00023002"/>
    </source>
</evidence>
<keyword evidence="7 9" id="KW-0503">Monooxygenase</keyword>
<keyword evidence="3 9" id="KW-0349">Heme</keyword>
<comment type="similarity">
    <text evidence="2 9">Belongs to the cytochrome P450 family.</text>
</comment>
<dbReference type="PRINTS" id="PR00359">
    <property type="entry name" value="BP450"/>
</dbReference>
<dbReference type="PANTHER" id="PTHR46696">
    <property type="entry name" value="P450, PUTATIVE (EUROFUNG)-RELATED"/>
    <property type="match status" value="1"/>
</dbReference>
<dbReference type="InterPro" id="IPR002397">
    <property type="entry name" value="Cyt_P450_B"/>
</dbReference>
<keyword evidence="11" id="KW-1185">Reference proteome</keyword>
<comment type="function">
    <text evidence="8">Involved in the coupling of aromatic side chains of the heptapeptide of vancomycin.</text>
</comment>
<keyword evidence="6 9" id="KW-0408">Iron</keyword>
<comment type="caution">
    <text evidence="10">The sequence shown here is derived from an EMBL/GenBank/DDBJ whole genome shotgun (WGS) entry which is preliminary data.</text>
</comment>
<name>A0A9X2NI91_9PSEU</name>
<dbReference type="Proteomes" id="UP001144096">
    <property type="component" value="Unassembled WGS sequence"/>
</dbReference>
<dbReference type="PROSITE" id="PS00086">
    <property type="entry name" value="CYTOCHROME_P450"/>
    <property type="match status" value="1"/>
</dbReference>
<sequence length="433" mass="48556">MVSEAHPDTHHAMRPQCTRERVTYKKGTAMTLELAIFGRDWWNHAHRIAKELREKGAVHPAMLPWGGQKIPVFVITRYAEARAALGDPRLSKDGAGLVAILNRHLTVDGVEPELSAMFKVKHMIFLDPPEHTRLRGLLQKHFTRTRMEAMRPRIEQMVSGLLDELPKGEEVDLITDLAFPLPLNVICELIGVPEEKRRLLRAWTFALMEDNPERARAASENMYTYLVELIETARANPGDDLLSALVQDAEAEDRLSKEELLGTLLLLFVAGHETTTALIGNGIKGLLERPKLYRELAQKPQLLPRAVKEFARHESAVATTTHRFTTEEITIDGTTIPAGEIVLISLLSANRDDRQFHCPEQLDVHRTEPNLAFGYGIHYCLGALLGSIEAESAWGALARRFPNARLAVEADQLARRQPVMIPWSYGELPAILG</sequence>
<reference evidence="10" key="1">
    <citation type="submission" date="2022-06" db="EMBL/GenBank/DDBJ databases">
        <title>Amycolatopsis iheyaensis sp. nov., a new species of the genus Amycolatopsis isolated from soil in Iheya island, Japan.</title>
        <authorList>
            <person name="Ngamcharungchit C."/>
            <person name="Kanto H."/>
            <person name="Take A."/>
            <person name="Intra B."/>
            <person name="Matsumoto A."/>
            <person name="Panbangred W."/>
            <person name="Inahashi Y."/>
        </authorList>
    </citation>
    <scope>NUCLEOTIDE SEQUENCE</scope>
    <source>
        <strain evidence="10">OK19-0408</strain>
    </source>
</reference>
<evidence type="ECO:0000256" key="8">
    <source>
        <dbReference type="ARBA" id="ARBA00055433"/>
    </source>
</evidence>
<protein>
    <submittedName>
        <fullName evidence="10">Cytochrome P450</fullName>
    </submittedName>
</protein>
<evidence type="ECO:0000256" key="7">
    <source>
        <dbReference type="ARBA" id="ARBA00023033"/>
    </source>
</evidence>
<evidence type="ECO:0000256" key="3">
    <source>
        <dbReference type="ARBA" id="ARBA00022617"/>
    </source>
</evidence>
<organism evidence="10 11">
    <name type="scientific">Amycolatopsis iheyensis</name>
    <dbReference type="NCBI Taxonomy" id="2945988"/>
    <lineage>
        <taxon>Bacteria</taxon>
        <taxon>Bacillati</taxon>
        <taxon>Actinomycetota</taxon>
        <taxon>Actinomycetes</taxon>
        <taxon>Pseudonocardiales</taxon>
        <taxon>Pseudonocardiaceae</taxon>
        <taxon>Amycolatopsis</taxon>
    </lineage>
</organism>
<dbReference type="CDD" id="cd11029">
    <property type="entry name" value="CYP107-like"/>
    <property type="match status" value="1"/>
</dbReference>
<evidence type="ECO:0000256" key="4">
    <source>
        <dbReference type="ARBA" id="ARBA00022723"/>
    </source>
</evidence>
<evidence type="ECO:0000256" key="2">
    <source>
        <dbReference type="ARBA" id="ARBA00010617"/>
    </source>
</evidence>
<dbReference type="FunFam" id="1.10.630.10:FF:000018">
    <property type="entry name" value="Cytochrome P450 monooxygenase"/>
    <property type="match status" value="1"/>
</dbReference>
<dbReference type="PANTHER" id="PTHR46696:SF1">
    <property type="entry name" value="CYTOCHROME P450 YJIB-RELATED"/>
    <property type="match status" value="1"/>
</dbReference>
<dbReference type="AlphaFoldDB" id="A0A9X2NI91"/>
<keyword evidence="4 9" id="KW-0479">Metal-binding</keyword>
<dbReference type="EMBL" id="JAMXQV010000024">
    <property type="protein sequence ID" value="MCR6488338.1"/>
    <property type="molecule type" value="Genomic_DNA"/>
</dbReference>
<dbReference type="InterPro" id="IPR017972">
    <property type="entry name" value="Cyt_P450_CS"/>
</dbReference>
<accession>A0A9X2NI91</accession>
<dbReference type="InterPro" id="IPR036396">
    <property type="entry name" value="Cyt_P450_sf"/>
</dbReference>
<dbReference type="Gene3D" id="1.10.630.10">
    <property type="entry name" value="Cytochrome P450"/>
    <property type="match status" value="1"/>
</dbReference>
<comment type="pathway">
    <text evidence="1">Antibiotic biosynthesis; vancomycin biosynthesis.</text>
</comment>
<dbReference type="GO" id="GO:0016705">
    <property type="term" value="F:oxidoreductase activity, acting on paired donors, with incorporation or reduction of molecular oxygen"/>
    <property type="evidence" value="ECO:0007669"/>
    <property type="project" value="InterPro"/>
</dbReference>
<dbReference type="GO" id="GO:0005506">
    <property type="term" value="F:iron ion binding"/>
    <property type="evidence" value="ECO:0007669"/>
    <property type="project" value="InterPro"/>
</dbReference>
<dbReference type="InterPro" id="IPR001128">
    <property type="entry name" value="Cyt_P450"/>
</dbReference>
<proteinExistence type="inferred from homology"/>
<evidence type="ECO:0000256" key="6">
    <source>
        <dbReference type="ARBA" id="ARBA00023004"/>
    </source>
</evidence>
<dbReference type="GO" id="GO:0004497">
    <property type="term" value="F:monooxygenase activity"/>
    <property type="evidence" value="ECO:0007669"/>
    <property type="project" value="UniProtKB-KW"/>
</dbReference>
<dbReference type="SUPFAM" id="SSF48264">
    <property type="entry name" value="Cytochrome P450"/>
    <property type="match status" value="1"/>
</dbReference>
<keyword evidence="5 9" id="KW-0560">Oxidoreductase</keyword>
<dbReference type="Pfam" id="PF00067">
    <property type="entry name" value="p450"/>
    <property type="match status" value="1"/>
</dbReference>
<evidence type="ECO:0000313" key="10">
    <source>
        <dbReference type="EMBL" id="MCR6488338.1"/>
    </source>
</evidence>